<dbReference type="InterPro" id="IPR033635">
    <property type="entry name" value="ANKS1/Caskin"/>
</dbReference>
<keyword evidence="2" id="KW-0040">ANK repeat</keyword>
<name>A0A3P7MLU8_DIBLA</name>
<organism evidence="4 5">
    <name type="scientific">Dibothriocephalus latus</name>
    <name type="common">Fish tapeworm</name>
    <name type="synonym">Diphyllobothrium latum</name>
    <dbReference type="NCBI Taxonomy" id="60516"/>
    <lineage>
        <taxon>Eukaryota</taxon>
        <taxon>Metazoa</taxon>
        <taxon>Spiralia</taxon>
        <taxon>Lophotrochozoa</taxon>
        <taxon>Platyhelminthes</taxon>
        <taxon>Cestoda</taxon>
        <taxon>Eucestoda</taxon>
        <taxon>Diphyllobothriidea</taxon>
        <taxon>Diphyllobothriidae</taxon>
        <taxon>Dibothriocephalus</taxon>
    </lineage>
</organism>
<evidence type="ECO:0000313" key="5">
    <source>
        <dbReference type="Proteomes" id="UP000281553"/>
    </source>
</evidence>
<keyword evidence="5" id="KW-1185">Reference proteome</keyword>
<dbReference type="Gene3D" id="1.10.150.50">
    <property type="entry name" value="Transcription Factor, Ets-1"/>
    <property type="match status" value="2"/>
</dbReference>
<dbReference type="OrthoDB" id="5314041at2759"/>
<dbReference type="Proteomes" id="UP000281553">
    <property type="component" value="Unassembled WGS sequence"/>
</dbReference>
<evidence type="ECO:0000256" key="2">
    <source>
        <dbReference type="ARBA" id="ARBA00023043"/>
    </source>
</evidence>
<dbReference type="PANTHER" id="PTHR24174">
    <property type="entry name" value="ANKYRIN REPEAT AND STERILE ALPHA MOTIF DOMAIN-CONTAINING PROTEIN 1"/>
    <property type="match status" value="1"/>
</dbReference>
<evidence type="ECO:0000256" key="1">
    <source>
        <dbReference type="ARBA" id="ARBA00022737"/>
    </source>
</evidence>
<accession>A0A3P7MLU8</accession>
<feature type="domain" description="SAM" evidence="3">
    <location>
        <begin position="53"/>
        <end position="98"/>
    </location>
</feature>
<dbReference type="PANTHER" id="PTHR24174:SF16">
    <property type="entry name" value="CASKIN-2"/>
    <property type="match status" value="1"/>
</dbReference>
<evidence type="ECO:0000259" key="3">
    <source>
        <dbReference type="PROSITE" id="PS50105"/>
    </source>
</evidence>
<proteinExistence type="predicted"/>
<gene>
    <name evidence="4" type="ORF">DILT_LOCUS13314</name>
</gene>
<dbReference type="PROSITE" id="PS50105">
    <property type="entry name" value="SAM_DOMAIN"/>
    <property type="match status" value="1"/>
</dbReference>
<evidence type="ECO:0000313" key="4">
    <source>
        <dbReference type="EMBL" id="VDN18981.1"/>
    </source>
</evidence>
<dbReference type="EMBL" id="UYRU01069754">
    <property type="protein sequence ID" value="VDN18981.1"/>
    <property type="molecule type" value="Genomic_DNA"/>
</dbReference>
<dbReference type="InterPro" id="IPR001660">
    <property type="entry name" value="SAM"/>
</dbReference>
<sequence length="98" mass="10963">MASAGYDLGTLRRATPEDLNACGITNPRDRQQLRTRLARLQLPESLPDNVPPSVCEWLSMLNLGVYWPALQCQGFTTFERISALTWEDLEEVGISKLG</sequence>
<keyword evidence="1" id="KW-0677">Repeat</keyword>
<reference evidence="4 5" key="1">
    <citation type="submission" date="2018-11" db="EMBL/GenBank/DDBJ databases">
        <authorList>
            <consortium name="Pathogen Informatics"/>
        </authorList>
    </citation>
    <scope>NUCLEOTIDE SEQUENCE [LARGE SCALE GENOMIC DNA]</scope>
</reference>
<dbReference type="InterPro" id="IPR013761">
    <property type="entry name" value="SAM/pointed_sf"/>
</dbReference>
<dbReference type="Pfam" id="PF07647">
    <property type="entry name" value="SAM_2"/>
    <property type="match status" value="1"/>
</dbReference>
<dbReference type="AlphaFoldDB" id="A0A3P7MLU8"/>
<dbReference type="SUPFAM" id="SSF47769">
    <property type="entry name" value="SAM/Pointed domain"/>
    <property type="match status" value="2"/>
</dbReference>
<protein>
    <recommendedName>
        <fullName evidence="3">SAM domain-containing protein</fullName>
    </recommendedName>
</protein>